<protein>
    <recommendedName>
        <fullName evidence="4">DUF447 family protein</fullName>
    </recommendedName>
</protein>
<dbReference type="PIRSF" id="PIRSF018747">
    <property type="entry name" value="UCP018747"/>
    <property type="match status" value="1"/>
</dbReference>
<dbReference type="InterPro" id="IPR007386">
    <property type="entry name" value="DUF447_N"/>
</dbReference>
<accession>A0A7G9Z3N1</accession>
<dbReference type="Pfam" id="PF20766">
    <property type="entry name" value="DUF447_C"/>
    <property type="match status" value="1"/>
</dbReference>
<dbReference type="Pfam" id="PF04289">
    <property type="entry name" value="DUF447_N"/>
    <property type="match status" value="1"/>
</dbReference>
<name>A0A7G9Z3N1_9EURY</name>
<dbReference type="InterPro" id="IPR012349">
    <property type="entry name" value="Split_barrel_FMN-bd"/>
</dbReference>
<dbReference type="Gene3D" id="1.20.58.290">
    <property type="entry name" value="Hypothetical membrane protein ta0354_69_121"/>
    <property type="match status" value="1"/>
</dbReference>
<organism evidence="3">
    <name type="scientific">Candidatus Methanophaga sp. ANME-1 ERB7</name>
    <dbReference type="NCBI Taxonomy" id="2759913"/>
    <lineage>
        <taxon>Archaea</taxon>
        <taxon>Methanobacteriati</taxon>
        <taxon>Methanobacteriota</taxon>
        <taxon>Stenosarchaea group</taxon>
        <taxon>Methanomicrobia</taxon>
        <taxon>Candidatus Methanophagales</taxon>
        <taxon>Candidatus Methanophagaceae</taxon>
        <taxon>Candidatus Methanophaga</taxon>
    </lineage>
</organism>
<dbReference type="InterPro" id="IPR049288">
    <property type="entry name" value="DUF447_C"/>
</dbReference>
<gene>
    <name evidence="3" type="ORF">GHJHFCIO_00015</name>
</gene>
<reference evidence="3" key="1">
    <citation type="submission" date="2020-06" db="EMBL/GenBank/DDBJ databases">
        <title>Unique genomic features of the anaerobic methanotrophic archaea.</title>
        <authorList>
            <person name="Chadwick G.L."/>
            <person name="Skennerton C.T."/>
            <person name="Laso-Perez R."/>
            <person name="Leu A.O."/>
            <person name="Speth D.R."/>
            <person name="Yu H."/>
            <person name="Morgan-Lang C."/>
            <person name="Hatzenpichler R."/>
            <person name="Goudeau D."/>
            <person name="Malmstrom R."/>
            <person name="Brazelton W.J."/>
            <person name="Woyke T."/>
            <person name="Hallam S.J."/>
            <person name="Tyson G.W."/>
            <person name="Wegener G."/>
            <person name="Boetius A."/>
            <person name="Orphan V."/>
        </authorList>
    </citation>
    <scope>NUCLEOTIDE SEQUENCE</scope>
</reference>
<evidence type="ECO:0000259" key="1">
    <source>
        <dbReference type="Pfam" id="PF04289"/>
    </source>
</evidence>
<sequence>MNVRETGIDEGISEVIVTTRSASGTFNAAPIGIITTTNEHFVKLYKSSRTLSNVLEANKLAANVTSDVVLFVKAAFDDLGESHYSSLSGFPVLKEANSWILFQAVLAEKSTEYSLFQLTPLTVKINRKELKAINRGLNAVIEATILATRYLIVNNEREKEELKKQMERYAKIVEKCGGHREKEAIRILEEKSFVIV</sequence>
<dbReference type="EMBL" id="MT631596">
    <property type="protein sequence ID" value="QNO54865.1"/>
    <property type="molecule type" value="Genomic_DNA"/>
</dbReference>
<dbReference type="AlphaFoldDB" id="A0A7G9Z3N1"/>
<evidence type="ECO:0000259" key="2">
    <source>
        <dbReference type="Pfam" id="PF20766"/>
    </source>
</evidence>
<evidence type="ECO:0000313" key="3">
    <source>
        <dbReference type="EMBL" id="QNO54865.1"/>
    </source>
</evidence>
<evidence type="ECO:0008006" key="4">
    <source>
        <dbReference type="Google" id="ProtNLM"/>
    </source>
</evidence>
<dbReference type="SUPFAM" id="SSF50475">
    <property type="entry name" value="FMN-binding split barrel"/>
    <property type="match status" value="1"/>
</dbReference>
<feature type="domain" description="DUF447" evidence="2">
    <location>
        <begin position="134"/>
        <end position="190"/>
    </location>
</feature>
<proteinExistence type="predicted"/>
<feature type="domain" description="DUF447" evidence="1">
    <location>
        <begin position="13"/>
        <end position="126"/>
    </location>
</feature>
<dbReference type="InterPro" id="IPR016733">
    <property type="entry name" value="UCP018747"/>
</dbReference>
<dbReference type="Gene3D" id="2.30.110.10">
    <property type="entry name" value="Electron Transport, Fmn-binding Protein, Chain A"/>
    <property type="match status" value="1"/>
</dbReference>